<reference evidence="2 3" key="1">
    <citation type="submission" date="2021-01" db="EMBL/GenBank/DDBJ databases">
        <title>Cercospora kikuchii MAFF 305040 whole genome shotgun sequence.</title>
        <authorList>
            <person name="Kashiwa T."/>
            <person name="Suzuki T."/>
        </authorList>
    </citation>
    <scope>NUCLEOTIDE SEQUENCE [LARGE SCALE GENOMIC DNA]</scope>
    <source>
        <strain evidence="2 3">MAFF 305040</strain>
    </source>
</reference>
<organism evidence="2 3">
    <name type="scientific">Cercospora kikuchii</name>
    <dbReference type="NCBI Taxonomy" id="84275"/>
    <lineage>
        <taxon>Eukaryota</taxon>
        <taxon>Fungi</taxon>
        <taxon>Dikarya</taxon>
        <taxon>Ascomycota</taxon>
        <taxon>Pezizomycotina</taxon>
        <taxon>Dothideomycetes</taxon>
        <taxon>Dothideomycetidae</taxon>
        <taxon>Mycosphaerellales</taxon>
        <taxon>Mycosphaerellaceae</taxon>
        <taxon>Cercospora</taxon>
    </lineage>
</organism>
<feature type="region of interest" description="Disordered" evidence="1">
    <location>
        <begin position="140"/>
        <end position="159"/>
    </location>
</feature>
<proteinExistence type="predicted"/>
<dbReference type="RefSeq" id="XP_044660210.1">
    <property type="nucleotide sequence ID" value="XM_044804275.1"/>
</dbReference>
<dbReference type="GeneID" id="68294453"/>
<keyword evidence="3" id="KW-1185">Reference proteome</keyword>
<feature type="compositionally biased region" description="Low complexity" evidence="1">
    <location>
        <begin position="145"/>
        <end position="158"/>
    </location>
</feature>
<dbReference type="Proteomes" id="UP000825890">
    <property type="component" value="Unassembled WGS sequence"/>
</dbReference>
<evidence type="ECO:0000256" key="1">
    <source>
        <dbReference type="SAM" id="MobiDB-lite"/>
    </source>
</evidence>
<gene>
    <name evidence="2" type="ORF">CKM354_000887800</name>
</gene>
<dbReference type="EMBL" id="BOLY01000005">
    <property type="protein sequence ID" value="GIZ45723.1"/>
    <property type="molecule type" value="Genomic_DNA"/>
</dbReference>
<evidence type="ECO:0000313" key="3">
    <source>
        <dbReference type="Proteomes" id="UP000825890"/>
    </source>
</evidence>
<accession>A0A9P3FFN7</accession>
<name>A0A9P3FFN7_9PEZI</name>
<sequence length="393" mass="42179">MAPNLGHHKDHGRHIIPFSPFSDVLRRLEIMRSLSLTSSLSIFASLSLAFPQLQCYSNKCNLLVRVKGKQACSSFLRTTVTPCPVTSTITAASTVFVTSTSTMTQFATVTSTATITPEPSTTTTTTTFTATSTLRLNPLARKRTNSPPSTCPRTSSPSQVPDFARSVCETRSAFATACECLGIKPSTTTLPASTVYTTITTQQTVQETSLTIVTSTSTEVTTTTIPASTTTVTSTVSTTSNAVARPTSCFVIRPSDDGRYGQMSGDNRFTFQLYTASIFSLTDGDTGYLYDYAFFQSTVGAVDPTPEQYPDTSVSFMRLVDINGPLATSIQCVRANDALTCATDIVKTRFLRCSSPGTLNEQSELLLLAEGAPVPQQSGCLEITLRTEDFGCP</sequence>
<dbReference type="OrthoDB" id="10537199at2759"/>
<comment type="caution">
    <text evidence="2">The sequence shown here is derived from an EMBL/GenBank/DDBJ whole genome shotgun (WGS) entry which is preliminary data.</text>
</comment>
<evidence type="ECO:0000313" key="2">
    <source>
        <dbReference type="EMBL" id="GIZ45723.1"/>
    </source>
</evidence>
<dbReference type="AlphaFoldDB" id="A0A9P3FFN7"/>
<protein>
    <submittedName>
        <fullName evidence="2">Uncharacterized protein</fullName>
    </submittedName>
</protein>